<dbReference type="PANTHER" id="PTHR43578:SF3">
    <property type="entry name" value="NADH-QUINONE OXIDOREDUCTASE SUBUNIT F"/>
    <property type="match status" value="1"/>
</dbReference>
<dbReference type="InterPro" id="IPR011538">
    <property type="entry name" value="Nuo51_FMN-bd"/>
</dbReference>
<evidence type="ECO:0000313" key="6">
    <source>
        <dbReference type="EMBL" id="GAJ21332.1"/>
    </source>
</evidence>
<gene>
    <name evidence="6" type="ORF">S12H4_57134</name>
</gene>
<comment type="caution">
    <text evidence="6">The sequence shown here is derived from an EMBL/GenBank/DDBJ whole genome shotgun (WGS) entry which is preliminary data.</text>
</comment>
<dbReference type="Gene3D" id="3.40.50.11540">
    <property type="entry name" value="NADH-ubiquinone oxidoreductase 51kDa subunit"/>
    <property type="match status" value="1"/>
</dbReference>
<proteinExistence type="predicted"/>
<dbReference type="SUPFAM" id="SSF142019">
    <property type="entry name" value="Nqo1 FMN-binding domain-like"/>
    <property type="match status" value="1"/>
</dbReference>
<organism evidence="6">
    <name type="scientific">marine sediment metagenome</name>
    <dbReference type="NCBI Taxonomy" id="412755"/>
    <lineage>
        <taxon>unclassified sequences</taxon>
        <taxon>metagenomes</taxon>
        <taxon>ecological metagenomes</taxon>
    </lineage>
</organism>
<reference evidence="6" key="1">
    <citation type="journal article" date="2014" name="Front. Microbiol.">
        <title>High frequency of phylogenetically diverse reductive dehalogenase-homologous genes in deep subseafloor sedimentary metagenomes.</title>
        <authorList>
            <person name="Kawai M."/>
            <person name="Futagami T."/>
            <person name="Toyoda A."/>
            <person name="Takaki Y."/>
            <person name="Nishi S."/>
            <person name="Hori S."/>
            <person name="Arai W."/>
            <person name="Tsubouchi T."/>
            <person name="Morono Y."/>
            <person name="Uchiyama I."/>
            <person name="Ito T."/>
            <person name="Fujiyama A."/>
            <person name="Inagaki F."/>
            <person name="Takami H."/>
        </authorList>
    </citation>
    <scope>NUCLEOTIDE SEQUENCE</scope>
    <source>
        <strain evidence="6">Expedition CK06-06</strain>
    </source>
</reference>
<name>X1VNG3_9ZZZZ</name>
<evidence type="ECO:0000256" key="1">
    <source>
        <dbReference type="ARBA" id="ARBA00022485"/>
    </source>
</evidence>
<evidence type="ECO:0000259" key="5">
    <source>
        <dbReference type="Pfam" id="PF01512"/>
    </source>
</evidence>
<dbReference type="InterPro" id="IPR037225">
    <property type="entry name" value="Nuo51_FMN-bd_sf"/>
</dbReference>
<keyword evidence="4" id="KW-0411">Iron-sulfur</keyword>
<dbReference type="AlphaFoldDB" id="X1VNG3"/>
<dbReference type="EMBL" id="BARW01036896">
    <property type="protein sequence ID" value="GAJ21332.1"/>
    <property type="molecule type" value="Genomic_DNA"/>
</dbReference>
<feature type="non-terminal residue" evidence="6">
    <location>
        <position position="1"/>
    </location>
</feature>
<sequence>EEVIDEVKKSGLRGRGGAGFPTGEKWEICHHARGRPKYIVCNGDEGDPAYL</sequence>
<dbReference type="GO" id="GO:0051539">
    <property type="term" value="F:4 iron, 4 sulfur cluster binding"/>
    <property type="evidence" value="ECO:0007669"/>
    <property type="project" value="UniProtKB-KW"/>
</dbReference>
<evidence type="ECO:0000256" key="4">
    <source>
        <dbReference type="ARBA" id="ARBA00023014"/>
    </source>
</evidence>
<feature type="domain" description="NADH-ubiquinone oxidoreductase 51kDa subunit FMN-binding" evidence="5">
    <location>
        <begin position="7"/>
        <end position="49"/>
    </location>
</feature>
<dbReference type="PANTHER" id="PTHR43578">
    <property type="entry name" value="NADH-QUINONE OXIDOREDUCTASE SUBUNIT F"/>
    <property type="match status" value="1"/>
</dbReference>
<evidence type="ECO:0000256" key="2">
    <source>
        <dbReference type="ARBA" id="ARBA00022723"/>
    </source>
</evidence>
<evidence type="ECO:0000256" key="3">
    <source>
        <dbReference type="ARBA" id="ARBA00023004"/>
    </source>
</evidence>
<accession>X1VNG3</accession>
<protein>
    <recommendedName>
        <fullName evidence="5">NADH-ubiquinone oxidoreductase 51kDa subunit FMN-binding domain-containing protein</fullName>
    </recommendedName>
</protein>
<dbReference type="GO" id="GO:0046872">
    <property type="term" value="F:metal ion binding"/>
    <property type="evidence" value="ECO:0007669"/>
    <property type="project" value="UniProtKB-KW"/>
</dbReference>
<keyword evidence="2" id="KW-0479">Metal-binding</keyword>
<keyword evidence="3" id="KW-0408">Iron</keyword>
<keyword evidence="1" id="KW-0004">4Fe-4S</keyword>
<dbReference type="Pfam" id="PF01512">
    <property type="entry name" value="Complex1_51K"/>
    <property type="match status" value="1"/>
</dbReference>